<evidence type="ECO:0000313" key="2">
    <source>
        <dbReference type="EMBL" id="GAF77347.1"/>
    </source>
</evidence>
<name>X0SN92_9ZZZZ</name>
<accession>X0SN92</accession>
<proteinExistence type="predicted"/>
<comment type="caution">
    <text evidence="2">The sequence shown here is derived from an EMBL/GenBank/DDBJ whole genome shotgun (WGS) entry which is preliminary data.</text>
</comment>
<reference evidence="2" key="1">
    <citation type="journal article" date="2014" name="Front. Microbiol.">
        <title>High frequency of phylogenetically diverse reductive dehalogenase-homologous genes in deep subseafloor sedimentary metagenomes.</title>
        <authorList>
            <person name="Kawai M."/>
            <person name="Futagami T."/>
            <person name="Toyoda A."/>
            <person name="Takaki Y."/>
            <person name="Nishi S."/>
            <person name="Hori S."/>
            <person name="Arai W."/>
            <person name="Tsubouchi T."/>
            <person name="Morono Y."/>
            <person name="Uchiyama I."/>
            <person name="Ito T."/>
            <person name="Fujiyama A."/>
            <person name="Inagaki F."/>
            <person name="Takami H."/>
        </authorList>
    </citation>
    <scope>NUCLEOTIDE SEQUENCE</scope>
    <source>
        <strain evidence="2">Expedition CK06-06</strain>
    </source>
</reference>
<organism evidence="2">
    <name type="scientific">marine sediment metagenome</name>
    <dbReference type="NCBI Taxonomy" id="412755"/>
    <lineage>
        <taxon>unclassified sequences</taxon>
        <taxon>metagenomes</taxon>
        <taxon>ecological metagenomes</taxon>
    </lineage>
</organism>
<gene>
    <name evidence="2" type="ORF">S01H1_03407</name>
</gene>
<dbReference type="EMBL" id="BARS01001861">
    <property type="protein sequence ID" value="GAF77347.1"/>
    <property type="molecule type" value="Genomic_DNA"/>
</dbReference>
<dbReference type="Pfam" id="PF04015">
    <property type="entry name" value="DUF362"/>
    <property type="match status" value="1"/>
</dbReference>
<dbReference type="InterPro" id="IPR007160">
    <property type="entry name" value="DUF362"/>
</dbReference>
<dbReference type="AlphaFoldDB" id="X0SN92"/>
<evidence type="ECO:0000259" key="1">
    <source>
        <dbReference type="Pfam" id="PF04015"/>
    </source>
</evidence>
<protein>
    <recommendedName>
        <fullName evidence="1">DUF362 domain-containing protein</fullName>
    </recommendedName>
</protein>
<feature type="domain" description="DUF362" evidence="1">
    <location>
        <begin position="35"/>
        <end position="238"/>
    </location>
</feature>
<sequence>MARVGLSRGNNSYDTVRKALESISDDVHIPTGVSVLIKPNMVIESLELAATPVGAVQATIDFLIEKGVRKFIVAEGTAANGDTMSAFERFGYLSLKEKYDIEFRDLNQDEYIKFEVLDVNLKPVSIRLAKSCLDSYLVSVARMKTHVRVIATLSIKNVAIGAILDPDRNPARGGLVSHDSKSLNLSITRIAQAIVPQLAINDGVVGMQGNGPVDGVPISSGVAVAGTDALAVDRIGARIMGFDPRTIGYLWYLSQLRSMSSENIQVVGDDISQCISKYSPHEKFAEVLGWWVKDWHSYVDGDYLH</sequence>